<dbReference type="PANTHER" id="PTHR38766">
    <property type="entry name" value="FLAGELLAR PROTEIN FLIO"/>
    <property type="match status" value="1"/>
</dbReference>
<keyword evidence="10" id="KW-0282">Flagellum</keyword>
<dbReference type="InterPro" id="IPR052205">
    <property type="entry name" value="FliO/MopB"/>
</dbReference>
<dbReference type="NCBIfam" id="TIGR03500">
    <property type="entry name" value="FliO_TIGR"/>
    <property type="match status" value="1"/>
</dbReference>
<dbReference type="GO" id="GO:0009425">
    <property type="term" value="C:bacterial-type flagellum basal body"/>
    <property type="evidence" value="ECO:0007669"/>
    <property type="project" value="UniProtKB-SubCell"/>
</dbReference>
<evidence type="ECO:0000256" key="9">
    <source>
        <dbReference type="SAM" id="Phobius"/>
    </source>
</evidence>
<evidence type="ECO:0000256" key="4">
    <source>
        <dbReference type="ARBA" id="ARBA00022692"/>
    </source>
</evidence>
<evidence type="ECO:0000256" key="2">
    <source>
        <dbReference type="ARBA" id="ARBA00004236"/>
    </source>
</evidence>
<keyword evidence="3" id="KW-1003">Cell membrane</keyword>
<name>A0A3B0ZF12_9ZZZZ</name>
<keyword evidence="6 9" id="KW-0472">Membrane</keyword>
<keyword evidence="10" id="KW-0966">Cell projection</keyword>
<evidence type="ECO:0000256" key="1">
    <source>
        <dbReference type="ARBA" id="ARBA00004117"/>
    </source>
</evidence>
<dbReference type="Pfam" id="PF04347">
    <property type="entry name" value="FliO"/>
    <property type="match status" value="1"/>
</dbReference>
<dbReference type="AlphaFoldDB" id="A0A3B0ZF12"/>
<protein>
    <submittedName>
        <fullName evidence="10">Flagellar biosynthesis protein FliO</fullName>
    </submittedName>
</protein>
<keyword evidence="5 9" id="KW-1133">Transmembrane helix</keyword>
<sequence length="150" mass="15866">MPMLKSTLSILVILVTALFPLLAMAGGEAGAVEPSPPEGVLNPGSAIQLILGLFVVLFLIVASGWLFKRFGRWQGGYSDQLKIVGGLAVGARERIVLVQVGEQQLLVGIAPGNIRTLHVLDEPLPEVGAGGKTEPLAEKFATIFKKQRNG</sequence>
<keyword evidence="10" id="KW-0969">Cilium</keyword>
<accession>A0A3B0ZF12</accession>
<keyword evidence="4 9" id="KW-0812">Transmembrane</keyword>
<dbReference type="PANTHER" id="PTHR38766:SF1">
    <property type="entry name" value="FLAGELLAR PROTEIN FLIO"/>
    <property type="match status" value="1"/>
</dbReference>
<proteinExistence type="inferred from homology"/>
<evidence type="ECO:0000256" key="8">
    <source>
        <dbReference type="ARBA" id="ARBA00037937"/>
    </source>
</evidence>
<comment type="similarity">
    <text evidence="8">Belongs to the FliO/MopB family.</text>
</comment>
<evidence type="ECO:0000256" key="6">
    <source>
        <dbReference type="ARBA" id="ARBA00023136"/>
    </source>
</evidence>
<evidence type="ECO:0000256" key="5">
    <source>
        <dbReference type="ARBA" id="ARBA00022989"/>
    </source>
</evidence>
<dbReference type="GO" id="GO:0005886">
    <property type="term" value="C:plasma membrane"/>
    <property type="evidence" value="ECO:0007669"/>
    <property type="project" value="UniProtKB-SubCell"/>
</dbReference>
<organism evidence="10">
    <name type="scientific">hydrothermal vent metagenome</name>
    <dbReference type="NCBI Taxonomy" id="652676"/>
    <lineage>
        <taxon>unclassified sequences</taxon>
        <taxon>metagenomes</taxon>
        <taxon>ecological metagenomes</taxon>
    </lineage>
</organism>
<keyword evidence="7" id="KW-0975">Bacterial flagellum</keyword>
<evidence type="ECO:0000313" key="10">
    <source>
        <dbReference type="EMBL" id="VAW84849.1"/>
    </source>
</evidence>
<dbReference type="InterPro" id="IPR022781">
    <property type="entry name" value="Flagellar_biosynth_FliO"/>
</dbReference>
<reference evidence="10" key="1">
    <citation type="submission" date="2018-06" db="EMBL/GenBank/DDBJ databases">
        <authorList>
            <person name="Zhirakovskaya E."/>
        </authorList>
    </citation>
    <scope>NUCLEOTIDE SEQUENCE</scope>
</reference>
<evidence type="ECO:0000256" key="3">
    <source>
        <dbReference type="ARBA" id="ARBA00022475"/>
    </source>
</evidence>
<dbReference type="GO" id="GO:0044781">
    <property type="term" value="P:bacterial-type flagellum organization"/>
    <property type="evidence" value="ECO:0007669"/>
    <property type="project" value="InterPro"/>
</dbReference>
<comment type="subcellular location">
    <subcellularLocation>
        <location evidence="1">Bacterial flagellum basal body</location>
    </subcellularLocation>
    <subcellularLocation>
        <location evidence="2">Cell membrane</location>
    </subcellularLocation>
</comment>
<dbReference type="EMBL" id="UOFP01000071">
    <property type="protein sequence ID" value="VAW84849.1"/>
    <property type="molecule type" value="Genomic_DNA"/>
</dbReference>
<gene>
    <name evidence="10" type="ORF">MNBD_GAMMA18-928</name>
</gene>
<feature type="transmembrane region" description="Helical" evidence="9">
    <location>
        <begin position="47"/>
        <end position="67"/>
    </location>
</feature>
<evidence type="ECO:0000256" key="7">
    <source>
        <dbReference type="ARBA" id="ARBA00023143"/>
    </source>
</evidence>